<keyword evidence="1" id="KW-0812">Transmembrane</keyword>
<feature type="domain" description="Apolipoprotein N-acyltransferase N-terminal" evidence="2">
    <location>
        <begin position="24"/>
        <end position="168"/>
    </location>
</feature>
<dbReference type="InterPro" id="IPR045378">
    <property type="entry name" value="LNT_N"/>
</dbReference>
<feature type="transmembrane region" description="Helical" evidence="1">
    <location>
        <begin position="71"/>
        <end position="97"/>
    </location>
</feature>
<feature type="transmembrane region" description="Helical" evidence="1">
    <location>
        <begin position="109"/>
        <end position="128"/>
    </location>
</feature>
<name>A0ABR2WF03_9FUNG</name>
<accession>A0ABR2WF03</accession>
<proteinExistence type="predicted"/>
<evidence type="ECO:0000259" key="2">
    <source>
        <dbReference type="Pfam" id="PF20154"/>
    </source>
</evidence>
<organism evidence="3 4">
    <name type="scientific">Basidiobolus ranarum</name>
    <dbReference type="NCBI Taxonomy" id="34480"/>
    <lineage>
        <taxon>Eukaryota</taxon>
        <taxon>Fungi</taxon>
        <taxon>Fungi incertae sedis</taxon>
        <taxon>Zoopagomycota</taxon>
        <taxon>Entomophthoromycotina</taxon>
        <taxon>Basidiobolomycetes</taxon>
        <taxon>Basidiobolales</taxon>
        <taxon>Basidiobolaceae</taxon>
        <taxon>Basidiobolus</taxon>
    </lineage>
</organism>
<dbReference type="InterPro" id="IPR004563">
    <property type="entry name" value="Apolipo_AcylTrfase"/>
</dbReference>
<gene>
    <name evidence="3" type="ORF">K7432_016240</name>
</gene>
<dbReference type="PANTHER" id="PTHR38686:SF1">
    <property type="entry name" value="APOLIPOPROTEIN N-ACYLTRANSFERASE"/>
    <property type="match status" value="1"/>
</dbReference>
<protein>
    <recommendedName>
        <fullName evidence="2">Apolipoprotein N-acyltransferase N-terminal domain-containing protein</fullName>
    </recommendedName>
</protein>
<feature type="transmembrane region" description="Helical" evidence="1">
    <location>
        <begin position="148"/>
        <end position="174"/>
    </location>
</feature>
<dbReference type="Proteomes" id="UP001479436">
    <property type="component" value="Unassembled WGS sequence"/>
</dbReference>
<evidence type="ECO:0000313" key="4">
    <source>
        <dbReference type="Proteomes" id="UP001479436"/>
    </source>
</evidence>
<sequence>MPSVHIILPLIFLLTFFGPGFQSISIFPYFSLTLALYYVTHTSVYDTLFLSTTLSLGSSFAYLGILQNNEWSSGAVLITIVCCSLLGGVLTLPFIVYKVFIGRWSNLHLSALVFPITWTGIWIIYYHVSPIGSWGSYAYSQIGNEPIIQIASLVGISGIDFVLCWSASIFNLFLDWDFFHPPQSPQGEQQPLLSSQNQDTPLSAIDRIQWKKLTTPVGIYFSVMAILFSYGAARHNILPGTFFMNFIDSTISPTVKLGCVIGNAFDSKEADYFDETRDLASKGGNIIIWSEAAVFVDSPAGYESLVSQAQHG</sequence>
<keyword evidence="1" id="KW-1133">Transmembrane helix</keyword>
<evidence type="ECO:0000313" key="3">
    <source>
        <dbReference type="EMBL" id="KAK9760088.1"/>
    </source>
</evidence>
<dbReference type="PANTHER" id="PTHR38686">
    <property type="entry name" value="APOLIPOPROTEIN N-ACYLTRANSFERASE"/>
    <property type="match status" value="1"/>
</dbReference>
<feature type="transmembrane region" description="Helical" evidence="1">
    <location>
        <begin position="6"/>
        <end position="32"/>
    </location>
</feature>
<reference evidence="3 4" key="1">
    <citation type="submission" date="2023-04" db="EMBL/GenBank/DDBJ databases">
        <title>Genome of Basidiobolus ranarum AG-B5.</title>
        <authorList>
            <person name="Stajich J.E."/>
            <person name="Carter-House D."/>
            <person name="Gryganskyi A."/>
        </authorList>
    </citation>
    <scope>NUCLEOTIDE SEQUENCE [LARGE SCALE GENOMIC DNA]</scope>
    <source>
        <strain evidence="3 4">AG-B5</strain>
    </source>
</reference>
<keyword evidence="4" id="KW-1185">Reference proteome</keyword>
<comment type="caution">
    <text evidence="3">The sequence shown here is derived from an EMBL/GenBank/DDBJ whole genome shotgun (WGS) entry which is preliminary data.</text>
</comment>
<dbReference type="EMBL" id="JASJQH010002569">
    <property type="protein sequence ID" value="KAK9760088.1"/>
    <property type="molecule type" value="Genomic_DNA"/>
</dbReference>
<feature type="transmembrane region" description="Helical" evidence="1">
    <location>
        <begin position="44"/>
        <end position="65"/>
    </location>
</feature>
<feature type="transmembrane region" description="Helical" evidence="1">
    <location>
        <begin position="213"/>
        <end position="233"/>
    </location>
</feature>
<dbReference type="Pfam" id="PF20154">
    <property type="entry name" value="LNT_N"/>
    <property type="match status" value="1"/>
</dbReference>
<evidence type="ECO:0000256" key="1">
    <source>
        <dbReference type="SAM" id="Phobius"/>
    </source>
</evidence>
<keyword evidence="1" id="KW-0472">Membrane</keyword>